<feature type="domain" description="ABC transporter" evidence="11">
    <location>
        <begin position="2"/>
        <end position="236"/>
    </location>
</feature>
<dbReference type="PROSITE" id="PS50893">
    <property type="entry name" value="ABC_TRANSPORTER_2"/>
    <property type="match status" value="1"/>
</dbReference>
<keyword evidence="5" id="KW-0410">Iron transport</keyword>
<name>A0AB36JZN8_9GAMM</name>
<dbReference type="CDD" id="cd03214">
    <property type="entry name" value="ABC_Iron-Siderophores_B12_Hemin"/>
    <property type="match status" value="1"/>
</dbReference>
<sequence>MIELIGLSKAYGQTQVVNQASALFPLGKVTAIIGPNGAGKSTLLSMASRLTDSDAGEVLIGDKPLSEWSNEALAKKLAVLRQANNVNMRFRVRELVAFGRFPHSKGRLSEQDNAMIDDALAQLGLTELQDRFIDQLSGGQRQMAFIAMVVAQNTDYVFLDEPLNNLDIRHSVAIMKTVRELAHRYNKAVVVVMHDINFSACYADNMIAMKAGEVVASGRVKDVVTKPIMEQIYEIDFEVEEINGQRICLYYGVATPSPSMAAIES</sequence>
<evidence type="ECO:0000256" key="7">
    <source>
        <dbReference type="ARBA" id="ARBA00022840"/>
    </source>
</evidence>
<keyword evidence="7 12" id="KW-0067">ATP-binding</keyword>
<dbReference type="Proteomes" id="UP000189021">
    <property type="component" value="Unassembled WGS sequence"/>
</dbReference>
<dbReference type="Gene3D" id="3.40.50.300">
    <property type="entry name" value="P-loop containing nucleotide triphosphate hydrolases"/>
    <property type="match status" value="1"/>
</dbReference>
<keyword evidence="6" id="KW-0547">Nucleotide-binding</keyword>
<evidence type="ECO:0000256" key="6">
    <source>
        <dbReference type="ARBA" id="ARBA00022741"/>
    </source>
</evidence>
<dbReference type="FunFam" id="3.40.50.300:FF:000134">
    <property type="entry name" value="Iron-enterobactin ABC transporter ATP-binding protein"/>
    <property type="match status" value="1"/>
</dbReference>
<evidence type="ECO:0000256" key="4">
    <source>
        <dbReference type="ARBA" id="ARBA00022475"/>
    </source>
</evidence>
<proteinExistence type="inferred from homology"/>
<evidence type="ECO:0000256" key="10">
    <source>
        <dbReference type="ARBA" id="ARBA00023136"/>
    </source>
</evidence>
<dbReference type="InterPro" id="IPR017871">
    <property type="entry name" value="ABC_transporter-like_CS"/>
</dbReference>
<evidence type="ECO:0000256" key="2">
    <source>
        <dbReference type="ARBA" id="ARBA00005417"/>
    </source>
</evidence>
<organism evidence="12 13">
    <name type="scientific">Salinivibrio kushneri</name>
    <dbReference type="NCBI Taxonomy" id="1908198"/>
    <lineage>
        <taxon>Bacteria</taxon>
        <taxon>Pseudomonadati</taxon>
        <taxon>Pseudomonadota</taxon>
        <taxon>Gammaproteobacteria</taxon>
        <taxon>Vibrionales</taxon>
        <taxon>Vibrionaceae</taxon>
        <taxon>Salinivibrio</taxon>
    </lineage>
</organism>
<evidence type="ECO:0000313" key="13">
    <source>
        <dbReference type="Proteomes" id="UP000189021"/>
    </source>
</evidence>
<dbReference type="RefSeq" id="WP_077658938.1">
    <property type="nucleotide sequence ID" value="NZ_CP040022.1"/>
</dbReference>
<dbReference type="AlphaFoldDB" id="A0AB36JZN8"/>
<dbReference type="EMBL" id="MUEK01000003">
    <property type="protein sequence ID" value="OOE40649.1"/>
    <property type="molecule type" value="Genomic_DNA"/>
</dbReference>
<dbReference type="SUPFAM" id="SSF52540">
    <property type="entry name" value="P-loop containing nucleoside triphosphate hydrolases"/>
    <property type="match status" value="1"/>
</dbReference>
<gene>
    <name evidence="12" type="ORF">BZG00_04390</name>
</gene>
<dbReference type="Pfam" id="PF00005">
    <property type="entry name" value="ABC_tran"/>
    <property type="match status" value="1"/>
</dbReference>
<protein>
    <submittedName>
        <fullName evidence="12">Iron ABC transporter ATP-binding protein</fullName>
    </submittedName>
</protein>
<evidence type="ECO:0000256" key="9">
    <source>
        <dbReference type="ARBA" id="ARBA00023065"/>
    </source>
</evidence>
<dbReference type="GO" id="GO:0016887">
    <property type="term" value="F:ATP hydrolysis activity"/>
    <property type="evidence" value="ECO:0007669"/>
    <property type="project" value="InterPro"/>
</dbReference>
<dbReference type="GO" id="GO:0005524">
    <property type="term" value="F:ATP binding"/>
    <property type="evidence" value="ECO:0007669"/>
    <property type="project" value="UniProtKB-KW"/>
</dbReference>
<dbReference type="PROSITE" id="PS00211">
    <property type="entry name" value="ABC_TRANSPORTER_1"/>
    <property type="match status" value="1"/>
</dbReference>
<dbReference type="InterPro" id="IPR003593">
    <property type="entry name" value="AAA+_ATPase"/>
</dbReference>
<comment type="caution">
    <text evidence="12">The sequence shown here is derived from an EMBL/GenBank/DDBJ whole genome shotgun (WGS) entry which is preliminary data.</text>
</comment>
<keyword evidence="13" id="KW-1185">Reference proteome</keyword>
<comment type="similarity">
    <text evidence="2">Belongs to the ABC transporter superfamily.</text>
</comment>
<dbReference type="GO" id="GO:0005886">
    <property type="term" value="C:plasma membrane"/>
    <property type="evidence" value="ECO:0007669"/>
    <property type="project" value="UniProtKB-SubCell"/>
</dbReference>
<evidence type="ECO:0000256" key="1">
    <source>
        <dbReference type="ARBA" id="ARBA00004202"/>
    </source>
</evidence>
<evidence type="ECO:0000256" key="5">
    <source>
        <dbReference type="ARBA" id="ARBA00022496"/>
    </source>
</evidence>
<keyword evidence="4" id="KW-1003">Cell membrane</keyword>
<keyword evidence="3" id="KW-0813">Transport</keyword>
<evidence type="ECO:0000313" key="12">
    <source>
        <dbReference type="EMBL" id="OOE40649.1"/>
    </source>
</evidence>
<evidence type="ECO:0000256" key="3">
    <source>
        <dbReference type="ARBA" id="ARBA00022448"/>
    </source>
</evidence>
<reference evidence="12 13" key="1">
    <citation type="journal article" date="2017" name="Genome Announc.">
        <title>Draft Genome Sequences of Salinivibrio proteolyticus, Salinivibrio sharmensis, Salinivibrio siamensis, Salinivibrio costicola subsp. alcaliphilus, Salinivibrio costicola subsp. vallismortis, and 29 New Isolates Belonging to the Genus Salinivibrio.</title>
        <authorList>
            <person name="Lopez-Hermoso C."/>
            <person name="de la Haba R.R."/>
            <person name="Sanchez-Porro C."/>
            <person name="Bayliss S.C."/>
            <person name="Feil E.J."/>
            <person name="Ventosa A."/>
        </authorList>
    </citation>
    <scope>NUCLEOTIDE SEQUENCE [LARGE SCALE GENOMIC DNA]</scope>
    <source>
        <strain evidence="12 13">AL184</strain>
    </source>
</reference>
<dbReference type="InterPro" id="IPR027417">
    <property type="entry name" value="P-loop_NTPase"/>
</dbReference>
<keyword evidence="9" id="KW-0406">Ion transport</keyword>
<comment type="subcellular location">
    <subcellularLocation>
        <location evidence="1">Cell membrane</location>
        <topology evidence="1">Peripheral membrane protein</topology>
    </subcellularLocation>
</comment>
<dbReference type="GO" id="GO:0006826">
    <property type="term" value="P:iron ion transport"/>
    <property type="evidence" value="ECO:0007669"/>
    <property type="project" value="UniProtKB-KW"/>
</dbReference>
<dbReference type="InterPro" id="IPR003439">
    <property type="entry name" value="ABC_transporter-like_ATP-bd"/>
</dbReference>
<keyword evidence="10" id="KW-0472">Membrane</keyword>
<evidence type="ECO:0000259" key="11">
    <source>
        <dbReference type="PROSITE" id="PS50893"/>
    </source>
</evidence>
<accession>A0AB36JZN8</accession>
<dbReference type="PANTHER" id="PTHR42771">
    <property type="entry name" value="IRON(3+)-HYDROXAMATE IMPORT ATP-BINDING PROTEIN FHUC"/>
    <property type="match status" value="1"/>
</dbReference>
<dbReference type="PANTHER" id="PTHR42771:SF3">
    <property type="entry name" value="PETROBACTIN IMPORT ATP-BINDING PROTEIN YCLP"/>
    <property type="match status" value="1"/>
</dbReference>
<evidence type="ECO:0000256" key="8">
    <source>
        <dbReference type="ARBA" id="ARBA00023004"/>
    </source>
</evidence>
<keyword evidence="8" id="KW-0408">Iron</keyword>
<dbReference type="InterPro" id="IPR051535">
    <property type="entry name" value="Siderophore_ABC-ATPase"/>
</dbReference>
<dbReference type="SMART" id="SM00382">
    <property type="entry name" value="AAA"/>
    <property type="match status" value="1"/>
</dbReference>